<sequence>MDASRPGARLGERLRDKLPEIFIESGSVVLALLLAFAVNEWHDRRQEDERAAVAREAIVRELHANAKEIESTRSALAPVLASLHGALDAAQAEPHELKVELGLSLLSPAAWRAALATQSSQRIDFEWTMRVAKVYELQDSFLHVQEAAVDQLAALPPGGDADGRRIAAALLPRLGALAQLADGLAASYADVLGGDTTRDAAH</sequence>
<protein>
    <submittedName>
        <fullName evidence="1">Uncharacterized protein</fullName>
    </submittedName>
</protein>
<dbReference type="EMBL" id="SLWQ01000002">
    <property type="protein sequence ID" value="TCO42086.1"/>
    <property type="molecule type" value="Genomic_DNA"/>
</dbReference>
<reference evidence="1 2" key="1">
    <citation type="journal article" date="2015" name="Stand. Genomic Sci.">
        <title>Genomic Encyclopedia of Bacterial and Archaeal Type Strains, Phase III: the genomes of soil and plant-associated and newly described type strains.</title>
        <authorList>
            <person name="Whitman W.B."/>
            <person name="Woyke T."/>
            <person name="Klenk H.P."/>
            <person name="Zhou Y."/>
            <person name="Lilburn T.G."/>
            <person name="Beck B.J."/>
            <person name="De Vos P."/>
            <person name="Vandamme P."/>
            <person name="Eisen J.A."/>
            <person name="Garrity G."/>
            <person name="Hugenholtz P."/>
            <person name="Kyrpides N.C."/>
        </authorList>
    </citation>
    <scope>NUCLEOTIDE SEQUENCE [LARGE SCALE GENOMIC DNA]</scope>
    <source>
        <strain evidence="1 2">A3</strain>
    </source>
</reference>
<organism evidence="1 2">
    <name type="scientific">Dokdonella fugitiva</name>
    <dbReference type="NCBI Taxonomy" id="328517"/>
    <lineage>
        <taxon>Bacteria</taxon>
        <taxon>Pseudomonadati</taxon>
        <taxon>Pseudomonadota</taxon>
        <taxon>Gammaproteobacteria</taxon>
        <taxon>Lysobacterales</taxon>
        <taxon>Rhodanobacteraceae</taxon>
        <taxon>Dokdonella</taxon>
    </lineage>
</organism>
<accession>A0A4R2ID58</accession>
<dbReference type="AlphaFoldDB" id="A0A4R2ID58"/>
<dbReference type="Proteomes" id="UP000294862">
    <property type="component" value="Unassembled WGS sequence"/>
</dbReference>
<dbReference type="RefSeq" id="WP_131995188.1">
    <property type="nucleotide sequence ID" value="NZ_SLWQ01000002.1"/>
</dbReference>
<proteinExistence type="predicted"/>
<dbReference type="OrthoDB" id="9887913at2"/>
<evidence type="ECO:0000313" key="2">
    <source>
        <dbReference type="Proteomes" id="UP000294862"/>
    </source>
</evidence>
<gene>
    <name evidence="1" type="ORF">EV148_102445</name>
</gene>
<keyword evidence="2" id="KW-1185">Reference proteome</keyword>
<comment type="caution">
    <text evidence="1">The sequence shown here is derived from an EMBL/GenBank/DDBJ whole genome shotgun (WGS) entry which is preliminary data.</text>
</comment>
<evidence type="ECO:0000313" key="1">
    <source>
        <dbReference type="EMBL" id="TCO42086.1"/>
    </source>
</evidence>
<name>A0A4R2ID58_9GAMM</name>